<dbReference type="PANTHER" id="PTHR11014:SF63">
    <property type="entry name" value="METALLOPEPTIDASE, PUTATIVE (AFU_ORTHOLOGUE AFUA_6G09600)-RELATED"/>
    <property type="match status" value="1"/>
</dbReference>
<comment type="caution">
    <text evidence="1">The sequence shown here is derived from an EMBL/GenBank/DDBJ whole genome shotgun (WGS) entry which is preliminary data.</text>
</comment>
<organism evidence="1 2">
    <name type="scientific">Shewanella chilikensis</name>
    <dbReference type="NCBI Taxonomy" id="558541"/>
    <lineage>
        <taxon>Bacteria</taxon>
        <taxon>Pseudomonadati</taxon>
        <taxon>Pseudomonadota</taxon>
        <taxon>Gammaproteobacteria</taxon>
        <taxon>Alteromonadales</taxon>
        <taxon>Shewanellaceae</taxon>
        <taxon>Shewanella</taxon>
    </lineage>
</organism>
<keyword evidence="2" id="KW-1185">Reference proteome</keyword>
<dbReference type="EMBL" id="QJSY01000006">
    <property type="protein sequence ID" value="PYE59839.1"/>
    <property type="molecule type" value="Genomic_DNA"/>
</dbReference>
<accession>A0ABX5PR29</accession>
<evidence type="ECO:0000313" key="1">
    <source>
        <dbReference type="EMBL" id="PYE59839.1"/>
    </source>
</evidence>
<dbReference type="PANTHER" id="PTHR11014">
    <property type="entry name" value="PEPTIDASE M20 FAMILY MEMBER"/>
    <property type="match status" value="1"/>
</dbReference>
<dbReference type="InterPro" id="IPR017439">
    <property type="entry name" value="Amidohydrolase"/>
</dbReference>
<dbReference type="Gene3D" id="3.40.630.10">
    <property type="entry name" value="Zn peptidases"/>
    <property type="match status" value="1"/>
</dbReference>
<dbReference type="Proteomes" id="UP000247584">
    <property type="component" value="Unassembled WGS sequence"/>
</dbReference>
<evidence type="ECO:0000313" key="2">
    <source>
        <dbReference type="Proteomes" id="UP000247584"/>
    </source>
</evidence>
<gene>
    <name evidence="1" type="ORF">C8J23_106119</name>
</gene>
<dbReference type="RefSeq" id="WP_146225985.1">
    <property type="nucleotide sequence ID" value="NZ_BMXX01000005.1"/>
</dbReference>
<reference evidence="1 2" key="1">
    <citation type="submission" date="2018-06" db="EMBL/GenBank/DDBJ databases">
        <title>Genomic Encyclopedia of Type Strains, Phase III (KMG-III): the genomes of soil and plant-associated and newly described type strains.</title>
        <authorList>
            <person name="Whitman W."/>
        </authorList>
    </citation>
    <scope>NUCLEOTIDE SEQUENCE [LARGE SCALE GENOMIC DNA]</scope>
    <source>
        <strain evidence="1 2">JC5</strain>
    </source>
</reference>
<proteinExistence type="predicted"/>
<name>A0ABX5PR29_9GAMM</name>
<protein>
    <recommendedName>
        <fullName evidence="3">M20/M25/M40 family metallo-hydrolase</fullName>
    </recommendedName>
</protein>
<dbReference type="SUPFAM" id="SSF53187">
    <property type="entry name" value="Zn-dependent exopeptidases"/>
    <property type="match status" value="1"/>
</dbReference>
<sequence>MEPGLITWAENFAFYAQETPGVFFFLGVTPKGTDPSTAASNHSPYFYADEAAFNTGIEALTTLALSSLSSK</sequence>
<evidence type="ECO:0008006" key="3">
    <source>
        <dbReference type="Google" id="ProtNLM"/>
    </source>
</evidence>